<organism evidence="1 2">
    <name type="scientific">Billgrantia desiderata</name>
    <dbReference type="NCBI Taxonomy" id="52021"/>
    <lineage>
        <taxon>Bacteria</taxon>
        <taxon>Pseudomonadati</taxon>
        <taxon>Pseudomonadota</taxon>
        <taxon>Gammaproteobacteria</taxon>
        <taxon>Oceanospirillales</taxon>
        <taxon>Halomonadaceae</taxon>
        <taxon>Billgrantia</taxon>
    </lineage>
</organism>
<name>A0ABS9B4D9_9GAMM</name>
<dbReference type="EMBL" id="JABFTQ010000005">
    <property type="protein sequence ID" value="MCE8047051.1"/>
    <property type="molecule type" value="Genomic_DNA"/>
</dbReference>
<dbReference type="Proteomes" id="UP001320154">
    <property type="component" value="Unassembled WGS sequence"/>
</dbReference>
<comment type="caution">
    <text evidence="1">The sequence shown here is derived from an EMBL/GenBank/DDBJ whole genome shotgun (WGS) entry which is preliminary data.</text>
</comment>
<sequence>MAVTTVEQALAQMADELKGPRMAGLARQALAKGGDLQVLLTVRPARQGAVVSMEARDCIVKKFGTFIRLR</sequence>
<dbReference type="RefSeq" id="WP_234250564.1">
    <property type="nucleotide sequence ID" value="NZ_JABFTQ010000005.1"/>
</dbReference>
<gene>
    <name evidence="1" type="ORF">HOP60_09950</name>
</gene>
<proteinExistence type="predicted"/>
<evidence type="ECO:0000313" key="2">
    <source>
        <dbReference type="Proteomes" id="UP001320154"/>
    </source>
</evidence>
<accession>A0ABS9B4D9</accession>
<protein>
    <submittedName>
        <fullName evidence="1">Uncharacterized protein</fullName>
    </submittedName>
</protein>
<reference evidence="1 2" key="1">
    <citation type="journal article" date="2021" name="Front. Microbiol.">
        <title>Aerobic Denitrification and Heterotrophic Sulfur Oxidation in the Genus Halomonas Revealed by Six Novel Species Characterizations and Genome-Based Analysis.</title>
        <authorList>
            <person name="Wang L."/>
            <person name="Shao Z."/>
        </authorList>
    </citation>
    <scope>NUCLEOTIDE SEQUENCE [LARGE SCALE GENOMIC DNA]</scope>
    <source>
        <strain evidence="1 2">MCCC 1A05748</strain>
    </source>
</reference>
<evidence type="ECO:0000313" key="1">
    <source>
        <dbReference type="EMBL" id="MCE8047051.1"/>
    </source>
</evidence>
<keyword evidence="2" id="KW-1185">Reference proteome</keyword>